<comment type="caution">
    <text evidence="3">The sequence shown here is derived from an EMBL/GenBank/DDBJ whole genome shotgun (WGS) entry which is preliminary data.</text>
</comment>
<evidence type="ECO:0000256" key="1">
    <source>
        <dbReference type="SAM" id="MobiDB-lite"/>
    </source>
</evidence>
<feature type="compositionally biased region" description="Low complexity" evidence="1">
    <location>
        <begin position="97"/>
        <end position="118"/>
    </location>
</feature>
<sequence>MSSLVHNVVSDIISHRLQSSQQQQQQISTSEVPQSLLDSNNNSGCTFHVEETKQKSDTNNSRATSFKSSGSVEKYSLRPRSLQRRSESEESEQAGISSSRSGTRRGVSSLSGPSSGSRPKQKPPPLSKYRRKTANARERDRMREINAAFETLRRQCLTSLILLTIVNTKTAARNSPKSPRSV</sequence>
<dbReference type="GO" id="GO:0005634">
    <property type="term" value="C:nucleus"/>
    <property type="evidence" value="ECO:0007669"/>
    <property type="project" value="TreeGrafter"/>
</dbReference>
<organism evidence="3 4">
    <name type="scientific">Diploptera punctata</name>
    <name type="common">Pacific beetle cockroach</name>
    <dbReference type="NCBI Taxonomy" id="6984"/>
    <lineage>
        <taxon>Eukaryota</taxon>
        <taxon>Metazoa</taxon>
        <taxon>Ecdysozoa</taxon>
        <taxon>Arthropoda</taxon>
        <taxon>Hexapoda</taxon>
        <taxon>Insecta</taxon>
        <taxon>Pterygota</taxon>
        <taxon>Neoptera</taxon>
        <taxon>Polyneoptera</taxon>
        <taxon>Dictyoptera</taxon>
        <taxon>Blattodea</taxon>
        <taxon>Blaberoidea</taxon>
        <taxon>Blaberidae</taxon>
        <taxon>Diplopterinae</taxon>
        <taxon>Diploptera</taxon>
    </lineage>
</organism>
<dbReference type="GO" id="GO:0045944">
    <property type="term" value="P:positive regulation of transcription by RNA polymerase II"/>
    <property type="evidence" value="ECO:0007669"/>
    <property type="project" value="TreeGrafter"/>
</dbReference>
<dbReference type="GO" id="GO:0003700">
    <property type="term" value="F:DNA-binding transcription factor activity"/>
    <property type="evidence" value="ECO:0007669"/>
    <property type="project" value="TreeGrafter"/>
</dbReference>
<feature type="domain" description="BHLH" evidence="2">
    <location>
        <begin position="129"/>
        <end position="182"/>
    </location>
</feature>
<protein>
    <recommendedName>
        <fullName evidence="2">BHLH domain-containing protein</fullName>
    </recommendedName>
</protein>
<feature type="compositionally biased region" description="Polar residues" evidence="1">
    <location>
        <begin position="57"/>
        <end position="71"/>
    </location>
</feature>
<dbReference type="PANTHER" id="PTHR19290">
    <property type="entry name" value="BASIC HELIX-LOOP-HELIX PROTEIN NEUROGENIN-RELATED"/>
    <property type="match status" value="1"/>
</dbReference>
<dbReference type="AlphaFoldDB" id="A0AAD7ZN93"/>
<reference evidence="3" key="1">
    <citation type="journal article" date="2023" name="IScience">
        <title>Live-bearing cockroach genome reveals convergent evolutionary mechanisms linked to viviparity in insects and beyond.</title>
        <authorList>
            <person name="Fouks B."/>
            <person name="Harrison M.C."/>
            <person name="Mikhailova A.A."/>
            <person name="Marchal E."/>
            <person name="English S."/>
            <person name="Carruthers M."/>
            <person name="Jennings E.C."/>
            <person name="Chiamaka E.L."/>
            <person name="Frigard R.A."/>
            <person name="Pippel M."/>
            <person name="Attardo G.M."/>
            <person name="Benoit J.B."/>
            <person name="Bornberg-Bauer E."/>
            <person name="Tobe S.S."/>
        </authorList>
    </citation>
    <scope>NUCLEOTIDE SEQUENCE</scope>
    <source>
        <strain evidence="3">Stay&amp;Tobe</strain>
    </source>
</reference>
<name>A0AAD7ZN93_DIPPU</name>
<dbReference type="InterPro" id="IPR050359">
    <property type="entry name" value="bHLH_transcription_factors"/>
</dbReference>
<dbReference type="SUPFAM" id="SSF47459">
    <property type="entry name" value="HLH, helix-loop-helix DNA-binding domain"/>
    <property type="match status" value="1"/>
</dbReference>
<feature type="region of interest" description="Disordered" evidence="1">
    <location>
        <begin position="16"/>
        <end position="141"/>
    </location>
</feature>
<dbReference type="PROSITE" id="PS50888">
    <property type="entry name" value="BHLH"/>
    <property type="match status" value="1"/>
</dbReference>
<accession>A0AAD7ZN93</accession>
<reference evidence="3" key="2">
    <citation type="submission" date="2023-05" db="EMBL/GenBank/DDBJ databases">
        <authorList>
            <person name="Fouks B."/>
        </authorList>
    </citation>
    <scope>NUCLEOTIDE SEQUENCE</scope>
    <source>
        <strain evidence="3">Stay&amp;Tobe</strain>
        <tissue evidence="3">Testes</tissue>
    </source>
</reference>
<proteinExistence type="predicted"/>
<dbReference type="Pfam" id="PF00010">
    <property type="entry name" value="HLH"/>
    <property type="match status" value="1"/>
</dbReference>
<dbReference type="InterPro" id="IPR011598">
    <property type="entry name" value="bHLH_dom"/>
</dbReference>
<gene>
    <name evidence="3" type="ORF">L9F63_022035</name>
</gene>
<dbReference type="PANTHER" id="PTHR19290:SF147">
    <property type="entry name" value="HELIX-LOOP-HELIX PROTEIN DELILAH"/>
    <property type="match status" value="1"/>
</dbReference>
<evidence type="ECO:0000313" key="3">
    <source>
        <dbReference type="EMBL" id="KAJ9583623.1"/>
    </source>
</evidence>
<evidence type="ECO:0000259" key="2">
    <source>
        <dbReference type="PROSITE" id="PS50888"/>
    </source>
</evidence>
<dbReference type="GO" id="GO:0046983">
    <property type="term" value="F:protein dimerization activity"/>
    <property type="evidence" value="ECO:0007669"/>
    <property type="project" value="InterPro"/>
</dbReference>
<evidence type="ECO:0000313" key="4">
    <source>
        <dbReference type="Proteomes" id="UP001233999"/>
    </source>
</evidence>
<dbReference type="EMBL" id="JASPKZ010007560">
    <property type="protein sequence ID" value="KAJ9583623.1"/>
    <property type="molecule type" value="Genomic_DNA"/>
</dbReference>
<dbReference type="Gene3D" id="4.10.280.10">
    <property type="entry name" value="Helix-loop-helix DNA-binding domain"/>
    <property type="match status" value="1"/>
</dbReference>
<feature type="compositionally biased region" description="Polar residues" evidence="1">
    <location>
        <begin position="27"/>
        <end position="45"/>
    </location>
</feature>
<dbReference type="GO" id="GO:0009653">
    <property type="term" value="P:anatomical structure morphogenesis"/>
    <property type="evidence" value="ECO:0007669"/>
    <property type="project" value="TreeGrafter"/>
</dbReference>
<keyword evidence="4" id="KW-1185">Reference proteome</keyword>
<dbReference type="Proteomes" id="UP001233999">
    <property type="component" value="Unassembled WGS sequence"/>
</dbReference>
<dbReference type="InterPro" id="IPR036638">
    <property type="entry name" value="HLH_DNA-bd_sf"/>
</dbReference>
<dbReference type="GO" id="GO:0070888">
    <property type="term" value="F:E-box binding"/>
    <property type="evidence" value="ECO:0007669"/>
    <property type="project" value="TreeGrafter"/>
</dbReference>